<dbReference type="InterPro" id="IPR011040">
    <property type="entry name" value="Sialidase"/>
</dbReference>
<gene>
    <name evidence="2" type="ordered locus">Runsl_5947</name>
</gene>
<dbReference type="Proteomes" id="UP000000493">
    <property type="component" value="Plasmid pRUNSL02"/>
</dbReference>
<dbReference type="InterPro" id="IPR036278">
    <property type="entry name" value="Sialidase_sf"/>
</dbReference>
<name>A0A7U4E8W2_RUNSL</name>
<protein>
    <recommendedName>
        <fullName evidence="1">Sialidase domain-containing protein</fullName>
    </recommendedName>
</protein>
<dbReference type="KEGG" id="rsi:Runsl_5947"/>
<evidence type="ECO:0000313" key="2">
    <source>
        <dbReference type="EMBL" id="AEI52083.1"/>
    </source>
</evidence>
<dbReference type="SUPFAM" id="SSF50939">
    <property type="entry name" value="Sialidases"/>
    <property type="match status" value="1"/>
</dbReference>
<keyword evidence="2" id="KW-0614">Plasmid</keyword>
<evidence type="ECO:0000313" key="3">
    <source>
        <dbReference type="Proteomes" id="UP000000493"/>
    </source>
</evidence>
<dbReference type="CDD" id="cd15482">
    <property type="entry name" value="Sialidase_non-viral"/>
    <property type="match status" value="1"/>
</dbReference>
<dbReference type="RefSeq" id="WP_013931265.1">
    <property type="nucleotide sequence ID" value="NC_015704.1"/>
</dbReference>
<proteinExistence type="predicted"/>
<dbReference type="Gene3D" id="2.120.10.10">
    <property type="match status" value="1"/>
</dbReference>
<dbReference type="Pfam" id="PF13088">
    <property type="entry name" value="BNR_2"/>
    <property type="match status" value="1"/>
</dbReference>
<keyword evidence="3" id="KW-1185">Reference proteome</keyword>
<dbReference type="EMBL" id="CP002861">
    <property type="protein sequence ID" value="AEI52083.1"/>
    <property type="molecule type" value="Genomic_DNA"/>
</dbReference>
<reference evidence="3" key="1">
    <citation type="submission" date="2011-06" db="EMBL/GenBank/DDBJ databases">
        <title>The complete genome of plasmid 2 of Runella slithyformis DSM 19594.</title>
        <authorList>
            <consortium name="US DOE Joint Genome Institute (JGI-PGF)"/>
            <person name="Lucas S."/>
            <person name="Han J."/>
            <person name="Lapidus A."/>
            <person name="Bruce D."/>
            <person name="Goodwin L."/>
            <person name="Pitluck S."/>
            <person name="Peters L."/>
            <person name="Kyrpides N."/>
            <person name="Mavromatis K."/>
            <person name="Ivanova N."/>
            <person name="Ovchinnikova G."/>
            <person name="Zhang X."/>
            <person name="Misra M."/>
            <person name="Detter J.C."/>
            <person name="Tapia R."/>
            <person name="Han C."/>
            <person name="Land M."/>
            <person name="Hauser L."/>
            <person name="Markowitz V."/>
            <person name="Cheng J.-F."/>
            <person name="Hugenholtz P."/>
            <person name="Woyke T."/>
            <person name="Wu D."/>
            <person name="Tindall B."/>
            <person name="Faehrich R."/>
            <person name="Brambilla E."/>
            <person name="Klenk H.-P."/>
            <person name="Eisen J.A."/>
        </authorList>
    </citation>
    <scope>NUCLEOTIDE SEQUENCE [LARGE SCALE GENOMIC DNA]</scope>
    <source>
        <strain evidence="3">ATCC 29530 / DSM 19594 / LMG 11500 / NCIMB 11436 / LSU 4</strain>
        <plasmid evidence="3">pRUNSL02</plasmid>
    </source>
</reference>
<dbReference type="AlphaFoldDB" id="A0A7U4E8W2"/>
<organism evidence="2 3">
    <name type="scientific">Runella slithyformis (strain ATCC 29530 / DSM 19594 / LMG 11500 / NCIMB 11436 / LSU 4)</name>
    <dbReference type="NCBI Taxonomy" id="761193"/>
    <lineage>
        <taxon>Bacteria</taxon>
        <taxon>Pseudomonadati</taxon>
        <taxon>Bacteroidota</taxon>
        <taxon>Cytophagia</taxon>
        <taxon>Cytophagales</taxon>
        <taxon>Spirosomataceae</taxon>
        <taxon>Runella</taxon>
    </lineage>
</organism>
<geneLocation type="plasmid" evidence="2 3">
    <name>pRUNSL02</name>
</geneLocation>
<reference evidence="2 3" key="2">
    <citation type="journal article" date="2012" name="Stand. Genomic Sci.">
        <title>Complete genome sequence of the aquatic bacterium Runella slithyformis type strain (LSU 4(T)).</title>
        <authorList>
            <person name="Copeland A."/>
            <person name="Zhang X."/>
            <person name="Misra M."/>
            <person name="Lapidus A."/>
            <person name="Nolan M."/>
            <person name="Lucas S."/>
            <person name="Deshpande S."/>
            <person name="Cheng J.F."/>
            <person name="Tapia R."/>
            <person name="Goodwin L.A."/>
            <person name="Pitluck S."/>
            <person name="Liolios K."/>
            <person name="Pagani I."/>
            <person name="Ivanova N."/>
            <person name="Mikhailova N."/>
            <person name="Pati A."/>
            <person name="Chen A."/>
            <person name="Palaniappan K."/>
            <person name="Land M."/>
            <person name="Hauser L."/>
            <person name="Pan C."/>
            <person name="Jeffries C.D."/>
            <person name="Detter J.C."/>
            <person name="Brambilla E.M."/>
            <person name="Rohde M."/>
            <person name="Djao O.D."/>
            <person name="Goker M."/>
            <person name="Sikorski J."/>
            <person name="Tindall B.J."/>
            <person name="Woyke T."/>
            <person name="Bristow J."/>
            <person name="Eisen J.A."/>
            <person name="Markowitz V."/>
            <person name="Hugenholtz P."/>
            <person name="Kyrpides N.C."/>
            <person name="Klenk H.P."/>
            <person name="Mavromatis K."/>
        </authorList>
    </citation>
    <scope>NUCLEOTIDE SEQUENCE [LARGE SCALE GENOMIC DNA]</scope>
    <source>
        <strain evidence="3">ATCC 29530 / DSM 19594 / LMG 11500 / NCIMB 11436 / LSU 4</strain>
    </source>
</reference>
<feature type="domain" description="Sialidase" evidence="1">
    <location>
        <begin position="153"/>
        <end position="251"/>
    </location>
</feature>
<sequence>MLSRIIIILVIVTTVARGQQALFSTKGIQPAIYVGENESIEMVFGKGNAFYYAYSQDKGQSFTSPVLVDSLQGLHLGVSRGPQIASSRLSTVITAIDKKGDLYAYLLNRKTGKWQNHLIINDVPEIAKEGFNALASDGKGTFFVVWLDLRGDKKNKIFGAISNDGGQTWGKNKLIYRSPDSTVCECCQPSILMKDKQVVVMFRNWISGSRDMYVTTSKDGGNTFQPAVKMGNGTWKLNACPMDGGGISLNTNSLLTSVWRRENQLFTAKLGEPEQLLAQGRNASIATGNQNTFIAWQNQGQIWLSQNGQKEPTSLGTGRFPRLAMLNEQQAFCVWEDNGIIKGMVLTGK</sequence>
<accession>A0A7U4E8W2</accession>
<evidence type="ECO:0000259" key="1">
    <source>
        <dbReference type="Pfam" id="PF13088"/>
    </source>
</evidence>